<organism evidence="6 7">
    <name type="scientific">Panaeolus cyanescens</name>
    <dbReference type="NCBI Taxonomy" id="181874"/>
    <lineage>
        <taxon>Eukaryota</taxon>
        <taxon>Fungi</taxon>
        <taxon>Dikarya</taxon>
        <taxon>Basidiomycota</taxon>
        <taxon>Agaricomycotina</taxon>
        <taxon>Agaricomycetes</taxon>
        <taxon>Agaricomycetidae</taxon>
        <taxon>Agaricales</taxon>
        <taxon>Agaricineae</taxon>
        <taxon>Galeropsidaceae</taxon>
        <taxon>Panaeolus</taxon>
    </lineage>
</organism>
<dbReference type="InterPro" id="IPR029044">
    <property type="entry name" value="Nucleotide-diphossugar_trans"/>
</dbReference>
<evidence type="ECO:0000313" key="6">
    <source>
        <dbReference type="EMBL" id="PPQ99048.1"/>
    </source>
</evidence>
<dbReference type="Pfam" id="PF04488">
    <property type="entry name" value="Gly_transf_sug"/>
    <property type="match status" value="1"/>
</dbReference>
<feature type="region of interest" description="Disordered" evidence="3">
    <location>
        <begin position="604"/>
        <end position="626"/>
    </location>
</feature>
<dbReference type="FunFam" id="3.90.550.20:FF:000005">
    <property type="entry name" value="Unplaced genomic scaffold supercont1.17, whole genome shotgun sequence"/>
    <property type="match status" value="1"/>
</dbReference>
<evidence type="ECO:0000256" key="4">
    <source>
        <dbReference type="SAM" id="Phobius"/>
    </source>
</evidence>
<dbReference type="OrthoDB" id="3647at2759"/>
<dbReference type="InterPro" id="IPR002716">
    <property type="entry name" value="PIN_dom"/>
</dbReference>
<keyword evidence="7" id="KW-1185">Reference proteome</keyword>
<feature type="compositionally biased region" description="Polar residues" evidence="3">
    <location>
        <begin position="1"/>
        <end position="18"/>
    </location>
</feature>
<evidence type="ECO:0000256" key="2">
    <source>
        <dbReference type="ARBA" id="ARBA00022679"/>
    </source>
</evidence>
<dbReference type="CDD" id="cd18727">
    <property type="entry name" value="PIN_Swt1-like"/>
    <property type="match status" value="1"/>
</dbReference>
<evidence type="ECO:0000256" key="3">
    <source>
        <dbReference type="SAM" id="MobiDB-lite"/>
    </source>
</evidence>
<comment type="similarity">
    <text evidence="1">Belongs to the glycosyltransferase 32 family.</text>
</comment>
<evidence type="ECO:0000259" key="5">
    <source>
        <dbReference type="SMART" id="SM00670"/>
    </source>
</evidence>
<sequence>MFSSLNKGGGQYSQPPSGNGSGHNAYLHATLKEIDQLANEDVEMLAPISERARFLVVDTNILLHHFDVLAQFVNDVERFGLPLVVVVPGAVILELDGQKSRDGLAWFARRASTWLLEKIKERRTVKGQAREETCKSTRNWRIREAGEMGGMDNDQLILDCVEYHARYRGQTILCSSDKNLCINANTQGVHTISPKEYWSSQEMAVQTFGKDIDVSRFGRYKESYKDKLSSSSQHEERGIRYDDDGDIMMVDEVEEEPRAAEIFKSEDPLNMLHEAIVDHFGRLLTELVGRLIEPERRQRPTADPNAYLSEREVPILDNSTRWNAPAHGQVERVQRIIHQTWKSDTLPPKWRGISQACRDMMPDYEYKLWTDAGSREFIAQHYSWFLDTFDNYEYPIQRADVIRYFVLYHYGGIYMDMDIGCLKPMDPLLVYPVILPKTIPVGVSNDLMLAEKGHPFLEQTIRNLQSFDHSWILNYPTVMFSTGPMFLSAQYSLYTTTHSATALQDVRILPKSLYGKNTREGEAPHSFYSHFYGSSWHADDAAFIGFLGRWGKILMWIGLFILIIGLIRLPSKQRRGFRRISGYDILLPRLSRSGRWHFHLPRSPYPSSATSTQLPSPSTESEANSPIEGSMPLLHLPFDVSSSSASTPMDPGFSDPFAGRVHSPLVDVFRRVRNRVSAMTNYGEDSPDTPIRTDSRRRSRNRILFFMPAIFTSPPEIEHDHAPPSRSSTRAVACSSVPRHAHSHYPPEKDYFQEDIETGSNAPSEDDTDTLVDAAESSSSRNSMTRPSTSSRPSINIWDNS</sequence>
<feature type="compositionally biased region" description="Polar residues" evidence="3">
    <location>
        <begin position="605"/>
        <end position="624"/>
    </location>
</feature>
<dbReference type="PANTHER" id="PTHR32385">
    <property type="entry name" value="MANNOSYL PHOSPHORYLINOSITOL CERAMIDE SYNTHASE"/>
    <property type="match status" value="1"/>
</dbReference>
<feature type="region of interest" description="Disordered" evidence="3">
    <location>
        <begin position="1"/>
        <end position="25"/>
    </location>
</feature>
<keyword evidence="4" id="KW-0472">Membrane</keyword>
<reference evidence="6 7" key="1">
    <citation type="journal article" date="2018" name="Evol. Lett.">
        <title>Horizontal gene cluster transfer increased hallucinogenic mushroom diversity.</title>
        <authorList>
            <person name="Reynolds H.T."/>
            <person name="Vijayakumar V."/>
            <person name="Gluck-Thaler E."/>
            <person name="Korotkin H.B."/>
            <person name="Matheny P.B."/>
            <person name="Slot J.C."/>
        </authorList>
    </citation>
    <scope>NUCLEOTIDE SEQUENCE [LARGE SCALE GENOMIC DNA]</scope>
    <source>
        <strain evidence="6 7">2629</strain>
    </source>
</reference>
<keyword evidence="2" id="KW-0808">Transferase</keyword>
<proteinExistence type="inferred from homology"/>
<dbReference type="InterPro" id="IPR007577">
    <property type="entry name" value="GlycoTrfase_DXD_sugar-bd_CS"/>
</dbReference>
<dbReference type="SMART" id="SM00670">
    <property type="entry name" value="PINc"/>
    <property type="match status" value="1"/>
</dbReference>
<dbReference type="GO" id="GO:0051999">
    <property type="term" value="P:mannosyl-inositol phosphorylceramide biosynthetic process"/>
    <property type="evidence" value="ECO:0007669"/>
    <property type="project" value="TreeGrafter"/>
</dbReference>
<evidence type="ECO:0000313" key="7">
    <source>
        <dbReference type="Proteomes" id="UP000284842"/>
    </source>
</evidence>
<dbReference type="PANTHER" id="PTHR32385:SF15">
    <property type="entry name" value="INOSITOL PHOSPHOCERAMIDE MANNOSYLTRANSFERASE 1"/>
    <property type="match status" value="1"/>
</dbReference>
<dbReference type="SUPFAM" id="SSF53448">
    <property type="entry name" value="Nucleotide-diphospho-sugar transferases"/>
    <property type="match status" value="1"/>
</dbReference>
<dbReference type="Gene3D" id="3.40.50.1010">
    <property type="entry name" value="5'-nuclease"/>
    <property type="match status" value="1"/>
</dbReference>
<dbReference type="Gene3D" id="3.90.550.20">
    <property type="match status" value="1"/>
</dbReference>
<keyword evidence="4" id="KW-0812">Transmembrane</keyword>
<dbReference type="InParanoid" id="A0A409Y7V6"/>
<dbReference type="SUPFAM" id="SSF88723">
    <property type="entry name" value="PIN domain-like"/>
    <property type="match status" value="1"/>
</dbReference>
<keyword evidence="4" id="KW-1133">Transmembrane helix</keyword>
<dbReference type="GO" id="GO:0000030">
    <property type="term" value="F:mannosyltransferase activity"/>
    <property type="evidence" value="ECO:0007669"/>
    <property type="project" value="TreeGrafter"/>
</dbReference>
<dbReference type="GO" id="GO:0016020">
    <property type="term" value="C:membrane"/>
    <property type="evidence" value="ECO:0007669"/>
    <property type="project" value="GOC"/>
</dbReference>
<evidence type="ECO:0000256" key="1">
    <source>
        <dbReference type="ARBA" id="ARBA00009003"/>
    </source>
</evidence>
<dbReference type="AlphaFoldDB" id="A0A409Y7V6"/>
<gene>
    <name evidence="6" type="ORF">CVT24_003608</name>
</gene>
<feature type="domain" description="PIN" evidence="5">
    <location>
        <begin position="53"/>
        <end position="182"/>
    </location>
</feature>
<dbReference type="Proteomes" id="UP000284842">
    <property type="component" value="Unassembled WGS sequence"/>
</dbReference>
<dbReference type="InterPro" id="IPR051706">
    <property type="entry name" value="Glycosyltransferase_domain"/>
</dbReference>
<feature type="region of interest" description="Disordered" evidence="3">
    <location>
        <begin position="714"/>
        <end position="801"/>
    </location>
</feature>
<feature type="compositionally biased region" description="Low complexity" evidence="3">
    <location>
        <begin position="777"/>
        <end position="801"/>
    </location>
</feature>
<dbReference type="Pfam" id="PF13638">
    <property type="entry name" value="PIN_4"/>
    <property type="match status" value="1"/>
</dbReference>
<feature type="transmembrane region" description="Helical" evidence="4">
    <location>
        <begin position="553"/>
        <end position="569"/>
    </location>
</feature>
<dbReference type="EMBL" id="NHTK01001370">
    <property type="protein sequence ID" value="PPQ99048.1"/>
    <property type="molecule type" value="Genomic_DNA"/>
</dbReference>
<comment type="caution">
    <text evidence="6">The sequence shown here is derived from an EMBL/GenBank/DDBJ whole genome shotgun (WGS) entry which is preliminary data.</text>
</comment>
<name>A0A409Y7V6_9AGAR</name>
<accession>A0A409Y7V6</accession>
<dbReference type="GO" id="GO:0004540">
    <property type="term" value="F:RNA nuclease activity"/>
    <property type="evidence" value="ECO:0007669"/>
    <property type="project" value="UniProtKB-ARBA"/>
</dbReference>
<dbReference type="InterPro" id="IPR029060">
    <property type="entry name" value="PIN-like_dom_sf"/>
</dbReference>
<protein>
    <recommendedName>
        <fullName evidence="5">PIN domain-containing protein</fullName>
    </recommendedName>
</protein>